<evidence type="ECO:0000313" key="10">
    <source>
        <dbReference type="Proteomes" id="UP000425960"/>
    </source>
</evidence>
<evidence type="ECO:0000256" key="5">
    <source>
        <dbReference type="ARBA" id="ARBA00023136"/>
    </source>
</evidence>
<accession>A0A5K7ZQH9</accession>
<keyword evidence="6" id="KW-0653">Protein transport</keyword>
<dbReference type="Proteomes" id="UP000425960">
    <property type="component" value="Chromosome"/>
</dbReference>
<protein>
    <submittedName>
        <fullName evidence="9">Biopolymer transporter ExbB</fullName>
    </submittedName>
</protein>
<name>A0A5K7ZQH9_9BACT</name>
<evidence type="ECO:0000256" key="7">
    <source>
        <dbReference type="SAM" id="Phobius"/>
    </source>
</evidence>
<comment type="subcellular location">
    <subcellularLocation>
        <location evidence="1">Cell membrane</location>
        <topology evidence="1">Multi-pass membrane protein</topology>
    </subcellularLocation>
    <subcellularLocation>
        <location evidence="6">Membrane</location>
        <topology evidence="6">Multi-pass membrane protein</topology>
    </subcellularLocation>
</comment>
<dbReference type="GO" id="GO:0005886">
    <property type="term" value="C:plasma membrane"/>
    <property type="evidence" value="ECO:0007669"/>
    <property type="project" value="UniProtKB-SubCell"/>
</dbReference>
<sequence>MIDALSIEYFRLEAYMRAGGVTMLPLALVSLAMWLLIVDRALFFRRLYRKNMPLNIASVHLRENRMPDPRRYCGAVSMVVAGFIQRRSNDRRLDRFILDETVLTINRSLNDHLAVIGVLAAIAPLLGLLGTVTGMIDTFDILSVFGTGNAKGMAGGISEALITTQTGLLVAIPGLYMKGFLDRRARNLQQRVARTGYYLRRQI</sequence>
<evidence type="ECO:0000256" key="6">
    <source>
        <dbReference type="RuleBase" id="RU004057"/>
    </source>
</evidence>
<dbReference type="GO" id="GO:0017038">
    <property type="term" value="P:protein import"/>
    <property type="evidence" value="ECO:0007669"/>
    <property type="project" value="TreeGrafter"/>
</dbReference>
<evidence type="ECO:0000313" key="9">
    <source>
        <dbReference type="EMBL" id="BBO82599.1"/>
    </source>
</evidence>
<proteinExistence type="inferred from homology"/>
<feature type="transmembrane region" description="Helical" evidence="7">
    <location>
        <begin position="113"/>
        <end position="136"/>
    </location>
</feature>
<dbReference type="PANTHER" id="PTHR30625:SF11">
    <property type="entry name" value="MOTA_TOLQ_EXBB PROTON CHANNEL DOMAIN-CONTAINING PROTEIN"/>
    <property type="match status" value="1"/>
</dbReference>
<dbReference type="AlphaFoldDB" id="A0A5K7ZQH9"/>
<feature type="domain" description="MotA/TolQ/ExbB proton channel" evidence="8">
    <location>
        <begin position="88"/>
        <end position="192"/>
    </location>
</feature>
<evidence type="ECO:0000259" key="8">
    <source>
        <dbReference type="Pfam" id="PF01618"/>
    </source>
</evidence>
<dbReference type="Pfam" id="PF01618">
    <property type="entry name" value="MotA_ExbB"/>
    <property type="match status" value="1"/>
</dbReference>
<keyword evidence="3 7" id="KW-0812">Transmembrane</keyword>
<evidence type="ECO:0000256" key="1">
    <source>
        <dbReference type="ARBA" id="ARBA00004651"/>
    </source>
</evidence>
<keyword evidence="2" id="KW-1003">Cell membrane</keyword>
<dbReference type="InterPro" id="IPR002898">
    <property type="entry name" value="MotA_ExbB_proton_chnl"/>
</dbReference>
<evidence type="ECO:0000256" key="4">
    <source>
        <dbReference type="ARBA" id="ARBA00022989"/>
    </source>
</evidence>
<feature type="transmembrane region" description="Helical" evidence="7">
    <location>
        <begin position="156"/>
        <end position="176"/>
    </location>
</feature>
<gene>
    <name evidence="9" type="ORF">DSCO28_31650</name>
</gene>
<reference evidence="9 10" key="1">
    <citation type="submission" date="2019-11" db="EMBL/GenBank/DDBJ databases">
        <title>Comparative genomics of hydrocarbon-degrading Desulfosarcina strains.</title>
        <authorList>
            <person name="Watanabe M."/>
            <person name="Kojima H."/>
            <person name="Fukui M."/>
        </authorList>
    </citation>
    <scope>NUCLEOTIDE SEQUENCE [LARGE SCALE GENOMIC DNA]</scope>
    <source>
        <strain evidence="9 10">28bB2T</strain>
    </source>
</reference>
<dbReference type="KEGG" id="dov:DSCO28_31650"/>
<keyword evidence="4 7" id="KW-1133">Transmembrane helix</keyword>
<organism evidence="9 10">
    <name type="scientific">Desulfosarcina ovata subsp. sediminis</name>
    <dbReference type="NCBI Taxonomy" id="885957"/>
    <lineage>
        <taxon>Bacteria</taxon>
        <taxon>Pseudomonadati</taxon>
        <taxon>Thermodesulfobacteriota</taxon>
        <taxon>Desulfobacteria</taxon>
        <taxon>Desulfobacterales</taxon>
        <taxon>Desulfosarcinaceae</taxon>
        <taxon>Desulfosarcina</taxon>
    </lineage>
</organism>
<keyword evidence="6" id="KW-0813">Transport</keyword>
<dbReference type="PANTHER" id="PTHR30625">
    <property type="entry name" value="PROTEIN TOLQ"/>
    <property type="match status" value="1"/>
</dbReference>
<dbReference type="InterPro" id="IPR050790">
    <property type="entry name" value="ExbB/TolQ_transport"/>
</dbReference>
<comment type="similarity">
    <text evidence="6">Belongs to the exbB/tolQ family.</text>
</comment>
<keyword evidence="5 7" id="KW-0472">Membrane</keyword>
<feature type="transmembrane region" description="Helical" evidence="7">
    <location>
        <begin position="20"/>
        <end position="43"/>
    </location>
</feature>
<dbReference type="EMBL" id="AP021876">
    <property type="protein sequence ID" value="BBO82599.1"/>
    <property type="molecule type" value="Genomic_DNA"/>
</dbReference>
<evidence type="ECO:0000256" key="2">
    <source>
        <dbReference type="ARBA" id="ARBA00022475"/>
    </source>
</evidence>
<evidence type="ECO:0000256" key="3">
    <source>
        <dbReference type="ARBA" id="ARBA00022692"/>
    </source>
</evidence>